<keyword evidence="3" id="KW-1185">Reference proteome</keyword>
<name>A0A8T0UR18_PANVG</name>
<evidence type="ECO:0000313" key="2">
    <source>
        <dbReference type="EMBL" id="KAG2623576.1"/>
    </source>
</evidence>
<comment type="caution">
    <text evidence="2">The sequence shown here is derived from an EMBL/GenBank/DDBJ whole genome shotgun (WGS) entry which is preliminary data.</text>
</comment>
<reference evidence="2" key="1">
    <citation type="submission" date="2020-05" db="EMBL/GenBank/DDBJ databases">
        <title>WGS assembly of Panicum virgatum.</title>
        <authorList>
            <person name="Lovell J.T."/>
            <person name="Jenkins J."/>
            <person name="Shu S."/>
            <person name="Juenger T.E."/>
            <person name="Schmutz J."/>
        </authorList>
    </citation>
    <scope>NUCLEOTIDE SEQUENCE</scope>
    <source>
        <strain evidence="2">AP13</strain>
    </source>
</reference>
<protein>
    <submittedName>
        <fullName evidence="2">Uncharacterized protein</fullName>
    </submittedName>
</protein>
<feature type="compositionally biased region" description="Pro residues" evidence="1">
    <location>
        <begin position="52"/>
        <end position="67"/>
    </location>
</feature>
<feature type="region of interest" description="Disordered" evidence="1">
    <location>
        <begin position="31"/>
        <end position="67"/>
    </location>
</feature>
<sequence length="199" mass="20952">MRDVGHLLLFHDAEHLSPRLQAEQAVVGGRAEQAAGRAMAPSRARPALISPPRAPLPPSRRAPPPSLHPLLRRAARRRARAPLPHPPPSTPSSCPAPVAVAVGSSTAAHACLRPRGSSLDGHIRRRHGRASVPAGLGSPAPWTPSPAQQAGEAVGAESGGQNTTGQQRRARRGSSGGRGWRWRRRGSNSCRQNARLAGL</sequence>
<organism evidence="2 3">
    <name type="scientific">Panicum virgatum</name>
    <name type="common">Blackwell switchgrass</name>
    <dbReference type="NCBI Taxonomy" id="38727"/>
    <lineage>
        <taxon>Eukaryota</taxon>
        <taxon>Viridiplantae</taxon>
        <taxon>Streptophyta</taxon>
        <taxon>Embryophyta</taxon>
        <taxon>Tracheophyta</taxon>
        <taxon>Spermatophyta</taxon>
        <taxon>Magnoliopsida</taxon>
        <taxon>Liliopsida</taxon>
        <taxon>Poales</taxon>
        <taxon>Poaceae</taxon>
        <taxon>PACMAD clade</taxon>
        <taxon>Panicoideae</taxon>
        <taxon>Panicodae</taxon>
        <taxon>Paniceae</taxon>
        <taxon>Panicinae</taxon>
        <taxon>Panicum</taxon>
        <taxon>Panicum sect. Hiantes</taxon>
    </lineage>
</organism>
<feature type="region of interest" description="Disordered" evidence="1">
    <location>
        <begin position="113"/>
        <end position="199"/>
    </location>
</feature>
<feature type="compositionally biased region" description="Low complexity" evidence="1">
    <location>
        <begin position="40"/>
        <end position="51"/>
    </location>
</feature>
<evidence type="ECO:0000256" key="1">
    <source>
        <dbReference type="SAM" id="MobiDB-lite"/>
    </source>
</evidence>
<dbReference type="Proteomes" id="UP000823388">
    <property type="component" value="Chromosome 3K"/>
</dbReference>
<accession>A0A8T0UR18</accession>
<dbReference type="EMBL" id="CM029041">
    <property type="protein sequence ID" value="KAG2623576.1"/>
    <property type="molecule type" value="Genomic_DNA"/>
</dbReference>
<gene>
    <name evidence="2" type="ORF">PVAP13_3KG068927</name>
</gene>
<proteinExistence type="predicted"/>
<dbReference type="AlphaFoldDB" id="A0A8T0UR18"/>
<evidence type="ECO:0000313" key="3">
    <source>
        <dbReference type="Proteomes" id="UP000823388"/>
    </source>
</evidence>